<name>A0A9Q3EYD7_9BASI</name>
<keyword evidence="2" id="KW-1185">Reference proteome</keyword>
<accession>A0A9Q3EYD7</accession>
<dbReference type="Proteomes" id="UP000765509">
    <property type="component" value="Unassembled WGS sequence"/>
</dbReference>
<protein>
    <submittedName>
        <fullName evidence="1">Uncharacterized protein</fullName>
    </submittedName>
</protein>
<gene>
    <name evidence="1" type="ORF">O181_066806</name>
</gene>
<sequence>MKESCHSEDSPRLRDKCQSQIPRTPSISHWLFSFKVFLQGNTGNTFSRDMQEAFQNNLPRVSAPSIHPGSHIHSKNVTGALLSGEGLALSKLGLIAEGSKDKKGKKT</sequence>
<dbReference type="AlphaFoldDB" id="A0A9Q3EYD7"/>
<reference evidence="1" key="1">
    <citation type="submission" date="2021-03" db="EMBL/GenBank/DDBJ databases">
        <title>Draft genome sequence of rust myrtle Austropuccinia psidii MF-1, a brazilian biotype.</title>
        <authorList>
            <person name="Quecine M.C."/>
            <person name="Pachon D.M.R."/>
            <person name="Bonatelli M.L."/>
            <person name="Correr F.H."/>
            <person name="Franceschini L.M."/>
            <person name="Leite T.F."/>
            <person name="Margarido G.R.A."/>
            <person name="Almeida C.A."/>
            <person name="Ferrarezi J.A."/>
            <person name="Labate C.A."/>
        </authorList>
    </citation>
    <scope>NUCLEOTIDE SEQUENCE</scope>
    <source>
        <strain evidence="1">MF-1</strain>
    </source>
</reference>
<proteinExistence type="predicted"/>
<dbReference type="EMBL" id="AVOT02033219">
    <property type="protein sequence ID" value="MBW0527091.1"/>
    <property type="molecule type" value="Genomic_DNA"/>
</dbReference>
<comment type="caution">
    <text evidence="1">The sequence shown here is derived from an EMBL/GenBank/DDBJ whole genome shotgun (WGS) entry which is preliminary data.</text>
</comment>
<organism evidence="1 2">
    <name type="scientific">Austropuccinia psidii MF-1</name>
    <dbReference type="NCBI Taxonomy" id="1389203"/>
    <lineage>
        <taxon>Eukaryota</taxon>
        <taxon>Fungi</taxon>
        <taxon>Dikarya</taxon>
        <taxon>Basidiomycota</taxon>
        <taxon>Pucciniomycotina</taxon>
        <taxon>Pucciniomycetes</taxon>
        <taxon>Pucciniales</taxon>
        <taxon>Sphaerophragmiaceae</taxon>
        <taxon>Austropuccinia</taxon>
    </lineage>
</organism>
<evidence type="ECO:0000313" key="1">
    <source>
        <dbReference type="EMBL" id="MBW0527091.1"/>
    </source>
</evidence>
<evidence type="ECO:0000313" key="2">
    <source>
        <dbReference type="Proteomes" id="UP000765509"/>
    </source>
</evidence>